<feature type="region of interest" description="Disordered" evidence="1">
    <location>
        <begin position="205"/>
        <end position="228"/>
    </location>
</feature>
<dbReference type="EMBL" id="QGKX02000088">
    <property type="protein sequence ID" value="KAF3586052.1"/>
    <property type="molecule type" value="Genomic_DNA"/>
</dbReference>
<reference evidence="2" key="1">
    <citation type="submission" date="2019-12" db="EMBL/GenBank/DDBJ databases">
        <title>Genome sequencing and annotation of Brassica cretica.</title>
        <authorList>
            <person name="Studholme D.J."/>
            <person name="Sarris P."/>
        </authorList>
    </citation>
    <scope>NUCLEOTIDE SEQUENCE</scope>
    <source>
        <strain evidence="2">PFS-109/04</strain>
        <tissue evidence="2">Leaf</tissue>
    </source>
</reference>
<dbReference type="Proteomes" id="UP000712600">
    <property type="component" value="Unassembled WGS sequence"/>
</dbReference>
<protein>
    <submittedName>
        <fullName evidence="2">Uncharacterized protein</fullName>
    </submittedName>
</protein>
<sequence length="228" mass="26314">MYPSTCRCCSLQLLQPPFIEPFSVIGLIILCSYMESWGSLLERSRRFEELIFSNSERHLPANFIRFAGMFPAKFHGFTRPLSEHLVHDVYLPPVITGEAQSFLKLPWPGDYNNASIFHLLSAKSVMVPTMRRQYGQEETMITVRNLSVLQLPSFTDYYPLEVWRWCITENDGFYSILVRCYLVLSGVVSAWFNIYPVWNGNNKAPSSKGGWNTQKTNRLNKKNQSTSH</sequence>
<accession>A0A8S9S113</accession>
<evidence type="ECO:0000313" key="3">
    <source>
        <dbReference type="Proteomes" id="UP000712600"/>
    </source>
</evidence>
<evidence type="ECO:0000313" key="2">
    <source>
        <dbReference type="EMBL" id="KAF3586052.1"/>
    </source>
</evidence>
<dbReference type="AlphaFoldDB" id="A0A8S9S113"/>
<gene>
    <name evidence="2" type="ORF">F2Q69_00028411</name>
</gene>
<organism evidence="2 3">
    <name type="scientific">Brassica cretica</name>
    <name type="common">Mustard</name>
    <dbReference type="NCBI Taxonomy" id="69181"/>
    <lineage>
        <taxon>Eukaryota</taxon>
        <taxon>Viridiplantae</taxon>
        <taxon>Streptophyta</taxon>
        <taxon>Embryophyta</taxon>
        <taxon>Tracheophyta</taxon>
        <taxon>Spermatophyta</taxon>
        <taxon>Magnoliopsida</taxon>
        <taxon>eudicotyledons</taxon>
        <taxon>Gunneridae</taxon>
        <taxon>Pentapetalae</taxon>
        <taxon>rosids</taxon>
        <taxon>malvids</taxon>
        <taxon>Brassicales</taxon>
        <taxon>Brassicaceae</taxon>
        <taxon>Brassiceae</taxon>
        <taxon>Brassica</taxon>
    </lineage>
</organism>
<evidence type="ECO:0000256" key="1">
    <source>
        <dbReference type="SAM" id="MobiDB-lite"/>
    </source>
</evidence>
<proteinExistence type="predicted"/>
<name>A0A8S9S113_BRACR</name>
<comment type="caution">
    <text evidence="2">The sequence shown here is derived from an EMBL/GenBank/DDBJ whole genome shotgun (WGS) entry which is preliminary data.</text>
</comment>